<dbReference type="Proteomes" id="UP000315440">
    <property type="component" value="Unassembled WGS sequence"/>
</dbReference>
<accession>A0A5C5ZLQ8</accession>
<reference evidence="1 2" key="1">
    <citation type="submission" date="2019-02" db="EMBL/GenBank/DDBJ databases">
        <title>Deep-cultivation of Planctomycetes and their phenomic and genomic characterization uncovers novel biology.</title>
        <authorList>
            <person name="Wiegand S."/>
            <person name="Jogler M."/>
            <person name="Boedeker C."/>
            <person name="Pinto D."/>
            <person name="Vollmers J."/>
            <person name="Rivas-Marin E."/>
            <person name="Kohn T."/>
            <person name="Peeters S.H."/>
            <person name="Heuer A."/>
            <person name="Rast P."/>
            <person name="Oberbeckmann S."/>
            <person name="Bunk B."/>
            <person name="Jeske O."/>
            <person name="Meyerdierks A."/>
            <person name="Storesund J.E."/>
            <person name="Kallscheuer N."/>
            <person name="Luecker S."/>
            <person name="Lage O.M."/>
            <person name="Pohl T."/>
            <person name="Merkel B.J."/>
            <person name="Hornburger P."/>
            <person name="Mueller R.-W."/>
            <person name="Bruemmer F."/>
            <person name="Labrenz M."/>
            <person name="Spormann A.M."/>
            <person name="Op Den Camp H."/>
            <person name="Overmann J."/>
            <person name="Amann R."/>
            <person name="Jetten M.S.M."/>
            <person name="Mascher T."/>
            <person name="Medema M.H."/>
            <person name="Devos D.P."/>
            <person name="Kaster A.-K."/>
            <person name="Ovreas L."/>
            <person name="Rohde M."/>
            <person name="Galperin M.Y."/>
            <person name="Jogler C."/>
        </authorList>
    </citation>
    <scope>NUCLEOTIDE SEQUENCE [LARGE SCALE GENOMIC DNA]</scope>
    <source>
        <strain evidence="1 2">Mal64</strain>
    </source>
</reference>
<gene>
    <name evidence="1" type="ORF">Mal64_15520</name>
</gene>
<evidence type="ECO:0000313" key="1">
    <source>
        <dbReference type="EMBL" id="TWT88080.1"/>
    </source>
</evidence>
<comment type="caution">
    <text evidence="1">The sequence shown here is derived from an EMBL/GenBank/DDBJ whole genome shotgun (WGS) entry which is preliminary data.</text>
</comment>
<dbReference type="EMBL" id="SJPQ01000002">
    <property type="protein sequence ID" value="TWT88080.1"/>
    <property type="molecule type" value="Genomic_DNA"/>
</dbReference>
<name>A0A5C5ZLQ8_9BACT</name>
<protein>
    <submittedName>
        <fullName evidence="1">Uncharacterized protein</fullName>
    </submittedName>
</protein>
<keyword evidence="2" id="KW-1185">Reference proteome</keyword>
<proteinExistence type="predicted"/>
<dbReference type="AlphaFoldDB" id="A0A5C5ZLQ8"/>
<organism evidence="1 2">
    <name type="scientific">Pseudobythopirellula maris</name>
    <dbReference type="NCBI Taxonomy" id="2527991"/>
    <lineage>
        <taxon>Bacteria</taxon>
        <taxon>Pseudomonadati</taxon>
        <taxon>Planctomycetota</taxon>
        <taxon>Planctomycetia</taxon>
        <taxon>Pirellulales</taxon>
        <taxon>Lacipirellulaceae</taxon>
        <taxon>Pseudobythopirellula</taxon>
    </lineage>
</organism>
<sequence length="223" mass="24608">MNRDEFSSKTKTIVSQRAAYHCSFPDCRLSTLAASTHDKESSTNIGVVAHISAASPGGPRYDASLSLEERSSVSNAIFLCATHAALIDKNCGVDFPTQKLLCIKSQHEEWVIGQQRRAVGSRLEVVDALVDNAGNKYPSVDVRLLNHGEEPVYLTRGVVETVDRLVLLSNRRGMRRELSYSYNVEIGSCVGDQVQFELSQVIPPKDADRFELNLRACPIRAIS</sequence>
<evidence type="ECO:0000313" key="2">
    <source>
        <dbReference type="Proteomes" id="UP000315440"/>
    </source>
</evidence>